<protein>
    <recommendedName>
        <fullName evidence="4">PNPLA domain-containing protein</fullName>
    </recommendedName>
</protein>
<accession>A0A9P8L1K3</accession>
<feature type="compositionally biased region" description="Polar residues" evidence="1">
    <location>
        <begin position="1"/>
        <end position="33"/>
    </location>
</feature>
<sequence>MASDQPKQSNALGRVLSSSKTQDGEIISSSPDQLDSGDEKKGAGTAAHSSQKRKSTRFSDNQGDAILPTKPTPKRSSKQRTSTVISSRSAASSVAEPPWDKQYVMSFDGGGIRGYSSLLVVRRLMTEIMREEKDHGESAGTSYHPLDYVPSRDNSISIEKQGNQNGSGKKPLSPEEQTEREERSKYLPCHYFDYVGGTSTGGLVGMYDF</sequence>
<dbReference type="Gene3D" id="3.40.1090.10">
    <property type="entry name" value="Cytosolic phospholipase A2 catalytic domain"/>
    <property type="match status" value="1"/>
</dbReference>
<organism evidence="2 3">
    <name type="scientific">Glutinoglossum americanum</name>
    <dbReference type="NCBI Taxonomy" id="1670608"/>
    <lineage>
        <taxon>Eukaryota</taxon>
        <taxon>Fungi</taxon>
        <taxon>Dikarya</taxon>
        <taxon>Ascomycota</taxon>
        <taxon>Pezizomycotina</taxon>
        <taxon>Geoglossomycetes</taxon>
        <taxon>Geoglossales</taxon>
        <taxon>Geoglossaceae</taxon>
        <taxon>Glutinoglossum</taxon>
    </lineage>
</organism>
<evidence type="ECO:0000313" key="2">
    <source>
        <dbReference type="EMBL" id="KAH0537477.1"/>
    </source>
</evidence>
<dbReference type="SUPFAM" id="SSF52151">
    <property type="entry name" value="FabD/lysophospholipase-like"/>
    <property type="match status" value="1"/>
</dbReference>
<dbReference type="InterPro" id="IPR016035">
    <property type="entry name" value="Acyl_Trfase/lysoPLipase"/>
</dbReference>
<dbReference type="Proteomes" id="UP000698800">
    <property type="component" value="Unassembled WGS sequence"/>
</dbReference>
<name>A0A9P8L1K3_9PEZI</name>
<feature type="compositionally biased region" description="Low complexity" evidence="1">
    <location>
        <begin position="80"/>
        <end position="94"/>
    </location>
</feature>
<comment type="caution">
    <text evidence="2">The sequence shown here is derived from an EMBL/GenBank/DDBJ whole genome shotgun (WGS) entry which is preliminary data.</text>
</comment>
<reference evidence="2" key="1">
    <citation type="submission" date="2021-03" db="EMBL/GenBank/DDBJ databases">
        <title>Comparative genomics and phylogenomic investigation of the class Geoglossomycetes provide insights into ecological specialization and systematics.</title>
        <authorList>
            <person name="Melie T."/>
            <person name="Pirro S."/>
            <person name="Miller A.N."/>
            <person name="Quandt A."/>
        </authorList>
    </citation>
    <scope>NUCLEOTIDE SEQUENCE</scope>
    <source>
        <strain evidence="2">GBOQ0MN5Z8</strain>
    </source>
</reference>
<evidence type="ECO:0000313" key="3">
    <source>
        <dbReference type="Proteomes" id="UP000698800"/>
    </source>
</evidence>
<proteinExistence type="predicted"/>
<gene>
    <name evidence="2" type="ORF">FGG08_005740</name>
</gene>
<dbReference type="OrthoDB" id="1658288at2759"/>
<evidence type="ECO:0008006" key="4">
    <source>
        <dbReference type="Google" id="ProtNLM"/>
    </source>
</evidence>
<dbReference type="AlphaFoldDB" id="A0A9P8L1K3"/>
<feature type="region of interest" description="Disordered" evidence="1">
    <location>
        <begin position="132"/>
        <end position="183"/>
    </location>
</feature>
<evidence type="ECO:0000256" key="1">
    <source>
        <dbReference type="SAM" id="MobiDB-lite"/>
    </source>
</evidence>
<feature type="compositionally biased region" description="Polar residues" evidence="1">
    <location>
        <begin position="152"/>
        <end position="167"/>
    </location>
</feature>
<keyword evidence="3" id="KW-1185">Reference proteome</keyword>
<feature type="region of interest" description="Disordered" evidence="1">
    <location>
        <begin position="1"/>
        <end position="100"/>
    </location>
</feature>
<dbReference type="EMBL" id="JAGHQL010000144">
    <property type="protein sequence ID" value="KAH0537477.1"/>
    <property type="molecule type" value="Genomic_DNA"/>
</dbReference>